<protein>
    <recommendedName>
        <fullName evidence="4">SDR family oxidoreductase</fullName>
    </recommendedName>
</protein>
<feature type="non-terminal residue" evidence="3">
    <location>
        <position position="1"/>
    </location>
</feature>
<accession>A0A382RB91</accession>
<reference evidence="3" key="1">
    <citation type="submission" date="2018-05" db="EMBL/GenBank/DDBJ databases">
        <authorList>
            <person name="Lanie J.A."/>
            <person name="Ng W.-L."/>
            <person name="Kazmierczak K.M."/>
            <person name="Andrzejewski T.M."/>
            <person name="Davidsen T.M."/>
            <person name="Wayne K.J."/>
            <person name="Tettelin H."/>
            <person name="Glass J.I."/>
            <person name="Rusch D."/>
            <person name="Podicherti R."/>
            <person name="Tsui H.-C.T."/>
            <person name="Winkler M.E."/>
        </authorList>
    </citation>
    <scope>NUCLEOTIDE SEQUENCE</scope>
</reference>
<dbReference type="InterPro" id="IPR002347">
    <property type="entry name" value="SDR_fam"/>
</dbReference>
<evidence type="ECO:0000256" key="2">
    <source>
        <dbReference type="ARBA" id="ARBA00023002"/>
    </source>
</evidence>
<evidence type="ECO:0000313" key="3">
    <source>
        <dbReference type="EMBL" id="SVC93831.1"/>
    </source>
</evidence>
<organism evidence="3">
    <name type="scientific">marine metagenome</name>
    <dbReference type="NCBI Taxonomy" id="408172"/>
    <lineage>
        <taxon>unclassified sequences</taxon>
        <taxon>metagenomes</taxon>
        <taxon>ecological metagenomes</taxon>
    </lineage>
</organism>
<sequence length="102" mass="10940">PMQTSLPYNTAKAGMNHMAATIAAELAPHRIRSNVILPGSTDTPGERQFATEEEIRESARQLPWGRMGTIEEIGKAAAFLSSPAADYITGSILKVDGGYTVH</sequence>
<dbReference type="GO" id="GO:0016491">
    <property type="term" value="F:oxidoreductase activity"/>
    <property type="evidence" value="ECO:0007669"/>
    <property type="project" value="UniProtKB-KW"/>
</dbReference>
<comment type="similarity">
    <text evidence="1">Belongs to the short-chain dehydrogenases/reductases (SDR) family.</text>
</comment>
<dbReference type="PANTHER" id="PTHR43639">
    <property type="entry name" value="OXIDOREDUCTASE, SHORT-CHAIN DEHYDROGENASE/REDUCTASE FAMILY (AFU_ORTHOLOGUE AFUA_5G02870)"/>
    <property type="match status" value="1"/>
</dbReference>
<evidence type="ECO:0008006" key="4">
    <source>
        <dbReference type="Google" id="ProtNLM"/>
    </source>
</evidence>
<proteinExistence type="inferred from homology"/>
<dbReference type="AlphaFoldDB" id="A0A382RB91"/>
<name>A0A382RB91_9ZZZZ</name>
<dbReference type="SUPFAM" id="SSF51735">
    <property type="entry name" value="NAD(P)-binding Rossmann-fold domains"/>
    <property type="match status" value="1"/>
</dbReference>
<dbReference type="PRINTS" id="PR00081">
    <property type="entry name" value="GDHRDH"/>
</dbReference>
<gene>
    <name evidence="3" type="ORF">METZ01_LOCUS346685</name>
</gene>
<dbReference type="Pfam" id="PF13561">
    <property type="entry name" value="adh_short_C2"/>
    <property type="match status" value="1"/>
</dbReference>
<evidence type="ECO:0000256" key="1">
    <source>
        <dbReference type="ARBA" id="ARBA00006484"/>
    </source>
</evidence>
<dbReference type="EMBL" id="UINC01119765">
    <property type="protein sequence ID" value="SVC93831.1"/>
    <property type="molecule type" value="Genomic_DNA"/>
</dbReference>
<dbReference type="InterPro" id="IPR036291">
    <property type="entry name" value="NAD(P)-bd_dom_sf"/>
</dbReference>
<dbReference type="PANTHER" id="PTHR43639:SF1">
    <property type="entry name" value="SHORT-CHAIN DEHYDROGENASE_REDUCTASE FAMILY PROTEIN"/>
    <property type="match status" value="1"/>
</dbReference>
<dbReference type="Gene3D" id="3.40.50.720">
    <property type="entry name" value="NAD(P)-binding Rossmann-like Domain"/>
    <property type="match status" value="1"/>
</dbReference>
<keyword evidence="2" id="KW-0560">Oxidoreductase</keyword>